<dbReference type="NCBIfam" id="TIGR03594">
    <property type="entry name" value="GTPase_EngA"/>
    <property type="match status" value="1"/>
</dbReference>
<dbReference type="EMBL" id="JAHYBX010000001">
    <property type="protein sequence ID" value="MCA1854955.1"/>
    <property type="molecule type" value="Genomic_DNA"/>
</dbReference>
<evidence type="ECO:0000256" key="8">
    <source>
        <dbReference type="HAMAP-Rule" id="MF_00195"/>
    </source>
</evidence>
<dbReference type="Proteomes" id="UP001198602">
    <property type="component" value="Unassembled WGS sequence"/>
</dbReference>
<keyword evidence="4 10" id="KW-0677">Repeat</keyword>
<evidence type="ECO:0000256" key="5">
    <source>
        <dbReference type="ARBA" id="ARBA00022741"/>
    </source>
</evidence>
<evidence type="ECO:0000256" key="11">
    <source>
        <dbReference type="SAM" id="MobiDB-lite"/>
    </source>
</evidence>
<comment type="similarity">
    <text evidence="1 8 9 10">Belongs to the TRAFAC class TrmE-Era-EngA-EngB-Septin-like GTPase superfamily. EngA (Der) GTPase family.</text>
</comment>
<dbReference type="SUPFAM" id="SSF52540">
    <property type="entry name" value="P-loop containing nucleoside triphosphate hydrolases"/>
    <property type="match status" value="2"/>
</dbReference>
<dbReference type="SMART" id="SM00382">
    <property type="entry name" value="AAA"/>
    <property type="match status" value="2"/>
</dbReference>
<keyword evidence="6 8" id="KW-0342">GTP-binding</keyword>
<protein>
    <recommendedName>
        <fullName evidence="2 8">GTPase Der</fullName>
    </recommendedName>
    <alternativeName>
        <fullName evidence="7 8">GTP-binding protein EngA</fullName>
    </alternativeName>
</protein>
<name>A0ABS7Y5J7_9BURK</name>
<dbReference type="CDD" id="cd01894">
    <property type="entry name" value="EngA1"/>
    <property type="match status" value="1"/>
</dbReference>
<dbReference type="Gene3D" id="3.30.300.20">
    <property type="match status" value="1"/>
</dbReference>
<comment type="subunit">
    <text evidence="8">Associates with the 50S ribosomal subunit.</text>
</comment>
<dbReference type="Gene3D" id="3.40.50.300">
    <property type="entry name" value="P-loop containing nucleotide triphosphate hydrolases"/>
    <property type="match status" value="2"/>
</dbReference>
<evidence type="ECO:0000256" key="1">
    <source>
        <dbReference type="ARBA" id="ARBA00008279"/>
    </source>
</evidence>
<keyword evidence="13" id="KW-0378">Hydrolase</keyword>
<feature type="domain" description="EngA-type G" evidence="12">
    <location>
        <begin position="3"/>
        <end position="167"/>
    </location>
</feature>
<evidence type="ECO:0000256" key="7">
    <source>
        <dbReference type="ARBA" id="ARBA00032345"/>
    </source>
</evidence>
<reference evidence="13 14" key="1">
    <citation type="submission" date="2021-07" db="EMBL/GenBank/DDBJ databases">
        <title>Characterization of Violacein-producing bacteria and related species.</title>
        <authorList>
            <person name="Wilson H.S."/>
            <person name="De Leon M.E."/>
        </authorList>
    </citation>
    <scope>NUCLEOTIDE SEQUENCE [LARGE SCALE GENOMIC DNA]</scope>
    <source>
        <strain evidence="13 14">HSC-2F05</strain>
    </source>
</reference>
<feature type="binding site" evidence="8">
    <location>
        <begin position="299"/>
        <end position="302"/>
    </location>
    <ligand>
        <name>GTP</name>
        <dbReference type="ChEBI" id="CHEBI:37565"/>
        <label>2</label>
    </ligand>
</feature>
<dbReference type="PIRSF" id="PIRSF006485">
    <property type="entry name" value="GTP-binding_EngA"/>
    <property type="match status" value="1"/>
</dbReference>
<evidence type="ECO:0000256" key="4">
    <source>
        <dbReference type="ARBA" id="ARBA00022737"/>
    </source>
</evidence>
<dbReference type="Pfam" id="PF14714">
    <property type="entry name" value="KH_dom-like"/>
    <property type="match status" value="1"/>
</dbReference>
<evidence type="ECO:0000256" key="10">
    <source>
        <dbReference type="RuleBase" id="RU004481"/>
    </source>
</evidence>
<keyword evidence="3 8" id="KW-0690">Ribosome biogenesis</keyword>
<dbReference type="InterPro" id="IPR003593">
    <property type="entry name" value="AAA+_ATPase"/>
</dbReference>
<dbReference type="PRINTS" id="PR00326">
    <property type="entry name" value="GTP1OBG"/>
</dbReference>
<proteinExistence type="inferred from homology"/>
<evidence type="ECO:0000256" key="2">
    <source>
        <dbReference type="ARBA" id="ARBA00020953"/>
    </source>
</evidence>
<feature type="binding site" evidence="8">
    <location>
        <begin position="119"/>
        <end position="122"/>
    </location>
    <ligand>
        <name>GTP</name>
        <dbReference type="ChEBI" id="CHEBI:37565"/>
        <label>1</label>
    </ligand>
</feature>
<sequence length="447" mass="49708">MKPVIALVGRPNVGKSTLFNRLTRSRDALVADLPGLTRDRHYGEGRIGERPFLVIDTGGFEPVAKEGIMHEMALQTRQAVAEADVVVFIVDGRQGLTPHDKTITDYLRKQNRKVMLVVNKSEGMKYTSVTADFYELGMGDPYVISAAHGDGVHDLVNEALDFAFENRPDEEDEPEHPDHGIKIAIVGRPNVGKSTLINTLVGEQRVIAFDMPGTTRDSIEVPFEREGKKYTLIDTAGIRRRGKIFEAIEKFSVVKTMQSISDANVIILLLDAQQDISEQDAHIAGFILESGRALVVAVNKWDGLQSDQRDQVKTDLDRKLDFLSFAKTHFVSALKGTGISQLMKSVDAAYAAATANLSTPRLTRALQEAIEKQEPKRKGSTRPKMRYAHQGGQNPPVIVIHGNALEAVSEPYKRYLERHFRDTFNLVGTPVRLELRTGKNPFAKEQK</sequence>
<dbReference type="Pfam" id="PF01926">
    <property type="entry name" value="MMR_HSR1"/>
    <property type="match status" value="2"/>
</dbReference>
<feature type="binding site" evidence="8">
    <location>
        <begin position="234"/>
        <end position="238"/>
    </location>
    <ligand>
        <name>GTP</name>
        <dbReference type="ChEBI" id="CHEBI:37565"/>
        <label>2</label>
    </ligand>
</feature>
<dbReference type="InterPro" id="IPR031166">
    <property type="entry name" value="G_ENGA"/>
</dbReference>
<feature type="binding site" evidence="8">
    <location>
        <begin position="187"/>
        <end position="194"/>
    </location>
    <ligand>
        <name>GTP</name>
        <dbReference type="ChEBI" id="CHEBI:37565"/>
        <label>2</label>
    </ligand>
</feature>
<organism evidence="13 14">
    <name type="scientific">Massilia hydrophila</name>
    <dbReference type="NCBI Taxonomy" id="3044279"/>
    <lineage>
        <taxon>Bacteria</taxon>
        <taxon>Pseudomonadati</taxon>
        <taxon>Pseudomonadota</taxon>
        <taxon>Betaproteobacteria</taxon>
        <taxon>Burkholderiales</taxon>
        <taxon>Oxalobacteraceae</taxon>
        <taxon>Telluria group</taxon>
        <taxon>Massilia</taxon>
    </lineage>
</organism>
<feature type="binding site" evidence="8">
    <location>
        <begin position="56"/>
        <end position="60"/>
    </location>
    <ligand>
        <name>GTP</name>
        <dbReference type="ChEBI" id="CHEBI:37565"/>
        <label>1</label>
    </ligand>
</feature>
<evidence type="ECO:0000259" key="12">
    <source>
        <dbReference type="PROSITE" id="PS51712"/>
    </source>
</evidence>
<dbReference type="RefSeq" id="WP_224942583.1">
    <property type="nucleotide sequence ID" value="NZ_JAHYBX010000001.1"/>
</dbReference>
<gene>
    <name evidence="8 13" type="primary">der</name>
    <name evidence="13" type="ORF">LE190_03280</name>
</gene>
<dbReference type="GO" id="GO:0016787">
    <property type="term" value="F:hydrolase activity"/>
    <property type="evidence" value="ECO:0007669"/>
    <property type="project" value="UniProtKB-KW"/>
</dbReference>
<dbReference type="InterPro" id="IPR005225">
    <property type="entry name" value="Small_GTP-bd"/>
</dbReference>
<dbReference type="CDD" id="cd01895">
    <property type="entry name" value="EngA2"/>
    <property type="match status" value="1"/>
</dbReference>
<dbReference type="InterPro" id="IPR015946">
    <property type="entry name" value="KH_dom-like_a/b"/>
</dbReference>
<feature type="binding site" evidence="8">
    <location>
        <begin position="9"/>
        <end position="16"/>
    </location>
    <ligand>
        <name>GTP</name>
        <dbReference type="ChEBI" id="CHEBI:37565"/>
        <label>1</label>
    </ligand>
</feature>
<feature type="region of interest" description="Disordered" evidence="11">
    <location>
        <begin position="371"/>
        <end position="393"/>
    </location>
</feature>
<dbReference type="InterPro" id="IPR032859">
    <property type="entry name" value="KH_dom-like"/>
</dbReference>
<dbReference type="HAMAP" id="MF_00195">
    <property type="entry name" value="GTPase_Der"/>
    <property type="match status" value="1"/>
</dbReference>
<comment type="caution">
    <text evidence="13">The sequence shown here is derived from an EMBL/GenBank/DDBJ whole genome shotgun (WGS) entry which is preliminary data.</text>
</comment>
<dbReference type="NCBIfam" id="TIGR00231">
    <property type="entry name" value="small_GTP"/>
    <property type="match status" value="2"/>
</dbReference>
<evidence type="ECO:0000256" key="6">
    <source>
        <dbReference type="ARBA" id="ARBA00023134"/>
    </source>
</evidence>
<evidence type="ECO:0000256" key="3">
    <source>
        <dbReference type="ARBA" id="ARBA00022517"/>
    </source>
</evidence>
<dbReference type="PANTHER" id="PTHR43834">
    <property type="entry name" value="GTPASE DER"/>
    <property type="match status" value="1"/>
</dbReference>
<keyword evidence="5 8" id="KW-0547">Nucleotide-binding</keyword>
<feature type="domain" description="EngA-type G" evidence="12">
    <location>
        <begin position="181"/>
        <end position="354"/>
    </location>
</feature>
<dbReference type="InterPro" id="IPR027417">
    <property type="entry name" value="P-loop_NTPase"/>
</dbReference>
<dbReference type="PROSITE" id="PS51712">
    <property type="entry name" value="G_ENGA"/>
    <property type="match status" value="2"/>
</dbReference>
<evidence type="ECO:0000313" key="13">
    <source>
        <dbReference type="EMBL" id="MCA1854955.1"/>
    </source>
</evidence>
<evidence type="ECO:0000313" key="14">
    <source>
        <dbReference type="Proteomes" id="UP001198602"/>
    </source>
</evidence>
<feature type="compositionally biased region" description="Basic residues" evidence="11">
    <location>
        <begin position="378"/>
        <end position="387"/>
    </location>
</feature>
<accession>A0ABS7Y5J7</accession>
<dbReference type="InterPro" id="IPR006073">
    <property type="entry name" value="GTP-bd"/>
</dbReference>
<comment type="function">
    <text evidence="8 10">GTPase that plays an essential role in the late steps of ribosome biogenesis.</text>
</comment>
<dbReference type="InterPro" id="IPR016484">
    <property type="entry name" value="GTPase_Der"/>
</dbReference>
<dbReference type="PANTHER" id="PTHR43834:SF6">
    <property type="entry name" value="GTPASE DER"/>
    <property type="match status" value="1"/>
</dbReference>
<keyword evidence="14" id="KW-1185">Reference proteome</keyword>
<evidence type="ECO:0000256" key="9">
    <source>
        <dbReference type="PROSITE-ProRule" id="PRU01049"/>
    </source>
</evidence>